<dbReference type="Gene3D" id="3.40.50.720">
    <property type="entry name" value="NAD(P)-binding Rossmann-like Domain"/>
    <property type="match status" value="1"/>
</dbReference>
<evidence type="ECO:0000256" key="9">
    <source>
        <dbReference type="ARBA" id="ARBA00073635"/>
    </source>
</evidence>
<comment type="function">
    <text evidence="6">Catalyzes the adenylation by ATP of the carboxyl group of the C-terminal glycine of sulfur carrier protein MoaD.</text>
</comment>
<dbReference type="NCBIfam" id="NF004281">
    <property type="entry name" value="PRK05690.1"/>
    <property type="match status" value="1"/>
</dbReference>
<keyword evidence="4" id="KW-0067">ATP-binding</keyword>
<dbReference type="PANTHER" id="PTHR10953">
    <property type="entry name" value="UBIQUITIN-ACTIVATING ENZYME E1"/>
    <property type="match status" value="1"/>
</dbReference>
<dbReference type="Proteomes" id="UP000198767">
    <property type="component" value="Unassembled WGS sequence"/>
</dbReference>
<organism evidence="15 16">
    <name type="scientific">Epibacterium ulvae</name>
    <dbReference type="NCBI Taxonomy" id="1156985"/>
    <lineage>
        <taxon>Bacteria</taxon>
        <taxon>Pseudomonadati</taxon>
        <taxon>Pseudomonadota</taxon>
        <taxon>Alphaproteobacteria</taxon>
        <taxon>Rhodobacterales</taxon>
        <taxon>Roseobacteraceae</taxon>
        <taxon>Epibacterium</taxon>
    </lineage>
</organism>
<dbReference type="GO" id="GO:0061605">
    <property type="term" value="F:molybdopterin-synthase adenylyltransferase activity"/>
    <property type="evidence" value="ECO:0007669"/>
    <property type="project" value="UniProtKB-EC"/>
</dbReference>
<dbReference type="CDD" id="cd00757">
    <property type="entry name" value="ThiF_MoeB_HesA_family"/>
    <property type="match status" value="1"/>
</dbReference>
<comment type="catalytic activity">
    <reaction evidence="5">
        <text>[molybdopterin-synthase sulfur-carrier protein]-C-terminal Gly-Gly + ATP + H(+) = [molybdopterin-synthase sulfur-carrier protein]-C-terminal Gly-Gly-AMP + diphosphate</text>
        <dbReference type="Rhea" id="RHEA:43616"/>
        <dbReference type="Rhea" id="RHEA-COMP:12159"/>
        <dbReference type="Rhea" id="RHEA-COMP:12202"/>
        <dbReference type="ChEBI" id="CHEBI:15378"/>
        <dbReference type="ChEBI" id="CHEBI:30616"/>
        <dbReference type="ChEBI" id="CHEBI:33019"/>
        <dbReference type="ChEBI" id="CHEBI:90618"/>
        <dbReference type="ChEBI" id="CHEBI:90778"/>
        <dbReference type="EC" id="2.7.7.80"/>
    </reaction>
</comment>
<dbReference type="InterPro" id="IPR045886">
    <property type="entry name" value="ThiF/MoeB/HesA"/>
</dbReference>
<evidence type="ECO:0000256" key="4">
    <source>
        <dbReference type="ARBA" id="ARBA00022840"/>
    </source>
</evidence>
<evidence type="ECO:0000256" key="2">
    <source>
        <dbReference type="ARBA" id="ARBA00022679"/>
    </source>
</evidence>
<feature type="domain" description="THIF-type NAD/FAD binding fold" evidence="14">
    <location>
        <begin position="110"/>
        <end position="344"/>
    </location>
</feature>
<dbReference type="EMBL" id="FMWG01000009">
    <property type="protein sequence ID" value="SCZ69649.1"/>
    <property type="molecule type" value="Genomic_DNA"/>
</dbReference>
<accession>A0A1G5R8M1</accession>
<dbReference type="OrthoDB" id="9804286at2"/>
<dbReference type="InterPro" id="IPR035985">
    <property type="entry name" value="Ubiquitin-activating_enz"/>
</dbReference>
<comment type="subunit">
    <text evidence="7">Homodimer. Forms a stable heterotetrameric complex of 2 MoeB and 2 MoaD during adenylation of MoaD.</text>
</comment>
<keyword evidence="2 15" id="KW-0808">Transferase</keyword>
<evidence type="ECO:0000256" key="12">
    <source>
        <dbReference type="ARBA" id="ARBA00078531"/>
    </source>
</evidence>
<gene>
    <name evidence="15" type="ORF">SAMN04488118_109117</name>
</gene>
<evidence type="ECO:0000313" key="15">
    <source>
        <dbReference type="EMBL" id="SCZ69649.1"/>
    </source>
</evidence>
<dbReference type="PANTHER" id="PTHR10953:SF102">
    <property type="entry name" value="ADENYLYLTRANSFERASE AND SULFURTRANSFERASE MOCS3"/>
    <property type="match status" value="1"/>
</dbReference>
<evidence type="ECO:0000256" key="10">
    <source>
        <dbReference type="ARBA" id="ARBA00075110"/>
    </source>
</evidence>
<name>A0A1G5R8M1_9RHOB</name>
<dbReference type="GO" id="GO:0004792">
    <property type="term" value="F:thiosulfate-cyanide sulfurtransferase activity"/>
    <property type="evidence" value="ECO:0007669"/>
    <property type="project" value="TreeGrafter"/>
</dbReference>
<keyword evidence="15" id="KW-0548">Nucleotidyltransferase</keyword>
<dbReference type="GO" id="GO:0008146">
    <property type="term" value="F:sulfotransferase activity"/>
    <property type="evidence" value="ECO:0007669"/>
    <property type="project" value="TreeGrafter"/>
</dbReference>
<evidence type="ECO:0000256" key="6">
    <source>
        <dbReference type="ARBA" id="ARBA00055169"/>
    </source>
</evidence>
<dbReference type="GO" id="GO:0005524">
    <property type="term" value="F:ATP binding"/>
    <property type="evidence" value="ECO:0007669"/>
    <property type="project" value="UniProtKB-KW"/>
</dbReference>
<evidence type="ECO:0000313" key="16">
    <source>
        <dbReference type="Proteomes" id="UP000198767"/>
    </source>
</evidence>
<dbReference type="GO" id="GO:0005829">
    <property type="term" value="C:cytosol"/>
    <property type="evidence" value="ECO:0007669"/>
    <property type="project" value="TreeGrafter"/>
</dbReference>
<dbReference type="AlphaFoldDB" id="A0A1G5R8M1"/>
<comment type="similarity">
    <text evidence="1">Belongs to the HesA/MoeB/ThiF family.</text>
</comment>
<proteinExistence type="inferred from homology"/>
<evidence type="ECO:0000259" key="14">
    <source>
        <dbReference type="Pfam" id="PF00899"/>
    </source>
</evidence>
<evidence type="ECO:0000256" key="8">
    <source>
        <dbReference type="ARBA" id="ARBA00066884"/>
    </source>
</evidence>
<dbReference type="InterPro" id="IPR000594">
    <property type="entry name" value="ThiF_NAD_FAD-bd"/>
</dbReference>
<evidence type="ECO:0000256" key="1">
    <source>
        <dbReference type="ARBA" id="ARBA00009919"/>
    </source>
</evidence>
<keyword evidence="13" id="KW-0472">Membrane</keyword>
<feature type="transmembrane region" description="Helical" evidence="13">
    <location>
        <begin position="26"/>
        <end position="45"/>
    </location>
</feature>
<evidence type="ECO:0000256" key="11">
    <source>
        <dbReference type="ARBA" id="ARBA00075328"/>
    </source>
</evidence>
<keyword evidence="16" id="KW-1185">Reference proteome</keyword>
<dbReference type="GO" id="GO:0008641">
    <property type="term" value="F:ubiquitin-like modifier activating enzyme activity"/>
    <property type="evidence" value="ECO:0007669"/>
    <property type="project" value="InterPro"/>
</dbReference>
<dbReference type="STRING" id="1156985.SAMN04488118_109117"/>
<dbReference type="SUPFAM" id="SSF69572">
    <property type="entry name" value="Activating enzymes of the ubiquitin-like proteins"/>
    <property type="match status" value="1"/>
</dbReference>
<dbReference type="Pfam" id="PF00899">
    <property type="entry name" value="ThiF"/>
    <property type="match status" value="1"/>
</dbReference>
<evidence type="ECO:0000256" key="13">
    <source>
        <dbReference type="SAM" id="Phobius"/>
    </source>
</evidence>
<keyword evidence="3" id="KW-0547">Nucleotide-binding</keyword>
<dbReference type="EC" id="2.7.7.80" evidence="8"/>
<feature type="transmembrane region" description="Helical" evidence="13">
    <location>
        <begin position="57"/>
        <end position="74"/>
    </location>
</feature>
<evidence type="ECO:0000256" key="3">
    <source>
        <dbReference type="ARBA" id="ARBA00022741"/>
    </source>
</evidence>
<dbReference type="RefSeq" id="WP_090220087.1">
    <property type="nucleotide sequence ID" value="NZ_FMWG01000009.1"/>
</dbReference>
<evidence type="ECO:0000256" key="7">
    <source>
        <dbReference type="ARBA" id="ARBA00063809"/>
    </source>
</evidence>
<keyword evidence="13" id="KW-0812">Transmembrane</keyword>
<keyword evidence="13" id="KW-1133">Transmembrane helix</keyword>
<sequence length="354" mass="38238">MAVVLGLAGLIWWGGRLIALSKPMRIALLLLLYGAIVIMQLTLPAEQPLRLATGGSVAPWLIFGSLGLMVFAYSKGLQRLRNRAKHHEEQKLTDTQTSNDAFSETELNRYARHIVMREIGGAGQKKLKQAKVLVIGAGGLGSPVLQYLAASGVGTVGVIDDDEVENTNLQRQVLHTDARIGMAKVFSAEAAMVAQNPYVTVRPYHRKLTEEIATELFADYDLILDGTDNFETRYRVNRTAVALNKPLISGALTQWEGQVSVFHPADNAPCYQCIFPQAPAAELAPSCAEAGVLGPLPGVIGAMMGVEAIKIITGAGTPLKGAMLIYDALYGETRRISLKRDPYCATCGTPHQEN</sequence>
<protein>
    <recommendedName>
        <fullName evidence="9">Molybdopterin-synthase adenylyltransferase</fullName>
        <ecNumber evidence="8">2.7.7.80</ecNumber>
    </recommendedName>
    <alternativeName>
        <fullName evidence="12">MoaD protein adenylase</fullName>
    </alternativeName>
    <alternativeName>
        <fullName evidence="10">Molybdopterin-converting factor subunit 1 adenylase</fullName>
    </alternativeName>
    <alternativeName>
        <fullName evidence="11">Sulfur carrier protein MoaD adenylyltransferase</fullName>
    </alternativeName>
</protein>
<reference evidence="15 16" key="1">
    <citation type="submission" date="2016-10" db="EMBL/GenBank/DDBJ databases">
        <authorList>
            <person name="de Groot N.N."/>
        </authorList>
    </citation>
    <scope>NUCLEOTIDE SEQUENCE [LARGE SCALE GENOMIC DNA]</scope>
    <source>
        <strain evidence="15 16">U95</strain>
    </source>
</reference>
<dbReference type="FunFam" id="3.40.50.720:FF:000033">
    <property type="entry name" value="Adenylyltransferase and sulfurtransferase MOCS3"/>
    <property type="match status" value="1"/>
</dbReference>
<evidence type="ECO:0000256" key="5">
    <source>
        <dbReference type="ARBA" id="ARBA00052218"/>
    </source>
</evidence>